<dbReference type="Proteomes" id="UP000276443">
    <property type="component" value="Unassembled WGS sequence"/>
</dbReference>
<evidence type="ECO:0000313" key="5">
    <source>
        <dbReference type="EMBL" id="RPF50600.1"/>
    </source>
</evidence>
<dbReference type="PRINTS" id="PR00455">
    <property type="entry name" value="HTHTETR"/>
</dbReference>
<dbReference type="InterPro" id="IPR036271">
    <property type="entry name" value="Tet_transcr_reg_TetR-rel_C_sf"/>
</dbReference>
<evidence type="ECO:0000259" key="4">
    <source>
        <dbReference type="PROSITE" id="PS50977"/>
    </source>
</evidence>
<organism evidence="5 6">
    <name type="scientific">Aquisalibacillus elongatus</name>
    <dbReference type="NCBI Taxonomy" id="485577"/>
    <lineage>
        <taxon>Bacteria</taxon>
        <taxon>Bacillati</taxon>
        <taxon>Bacillota</taxon>
        <taxon>Bacilli</taxon>
        <taxon>Bacillales</taxon>
        <taxon>Bacillaceae</taxon>
        <taxon>Aquisalibacillus</taxon>
    </lineage>
</organism>
<feature type="DNA-binding region" description="H-T-H motif" evidence="3">
    <location>
        <begin position="36"/>
        <end position="55"/>
    </location>
</feature>
<accession>A0A3N5B4W7</accession>
<name>A0A3N5B4W7_9BACI</name>
<dbReference type="PROSITE" id="PS50977">
    <property type="entry name" value="HTH_TETR_2"/>
    <property type="match status" value="1"/>
</dbReference>
<dbReference type="PANTHER" id="PTHR43479:SF11">
    <property type="entry name" value="ACREF_ENVCD OPERON REPRESSOR-RELATED"/>
    <property type="match status" value="1"/>
</dbReference>
<dbReference type="InterPro" id="IPR009057">
    <property type="entry name" value="Homeodomain-like_sf"/>
</dbReference>
<dbReference type="PROSITE" id="PS01081">
    <property type="entry name" value="HTH_TETR_1"/>
    <property type="match status" value="1"/>
</dbReference>
<protein>
    <submittedName>
        <fullName evidence="5">TetR family transcriptional regulator</fullName>
    </submittedName>
</protein>
<keyword evidence="2 3" id="KW-0238">DNA-binding</keyword>
<dbReference type="SUPFAM" id="SSF48498">
    <property type="entry name" value="Tetracyclin repressor-like, C-terminal domain"/>
    <property type="match status" value="1"/>
</dbReference>
<keyword evidence="1" id="KW-0678">Repressor</keyword>
<dbReference type="RefSeq" id="WP_245998167.1">
    <property type="nucleotide sequence ID" value="NZ_RKRF01000012.1"/>
</dbReference>
<gene>
    <name evidence="5" type="ORF">EDC24_2567</name>
</gene>
<feature type="domain" description="HTH tetR-type" evidence="4">
    <location>
        <begin position="13"/>
        <end position="73"/>
    </location>
</feature>
<comment type="caution">
    <text evidence="5">The sequence shown here is derived from an EMBL/GenBank/DDBJ whole genome shotgun (WGS) entry which is preliminary data.</text>
</comment>
<dbReference type="InterPro" id="IPR050624">
    <property type="entry name" value="HTH-type_Tx_Regulator"/>
</dbReference>
<evidence type="ECO:0000313" key="6">
    <source>
        <dbReference type="Proteomes" id="UP000276443"/>
    </source>
</evidence>
<dbReference type="InterPro" id="IPR001647">
    <property type="entry name" value="HTH_TetR"/>
</dbReference>
<dbReference type="AlphaFoldDB" id="A0A3N5B4W7"/>
<dbReference type="Gene3D" id="1.10.357.10">
    <property type="entry name" value="Tetracycline Repressor, domain 2"/>
    <property type="match status" value="1"/>
</dbReference>
<evidence type="ECO:0000256" key="2">
    <source>
        <dbReference type="ARBA" id="ARBA00023125"/>
    </source>
</evidence>
<reference evidence="5 6" key="1">
    <citation type="submission" date="2018-11" db="EMBL/GenBank/DDBJ databases">
        <title>Genomic Encyclopedia of Type Strains, Phase IV (KMG-IV): sequencing the most valuable type-strain genomes for metagenomic binning, comparative biology and taxonomic classification.</title>
        <authorList>
            <person name="Goeker M."/>
        </authorList>
    </citation>
    <scope>NUCLEOTIDE SEQUENCE [LARGE SCALE GENOMIC DNA]</scope>
    <source>
        <strain evidence="5 6">DSM 18090</strain>
    </source>
</reference>
<evidence type="ECO:0000256" key="1">
    <source>
        <dbReference type="ARBA" id="ARBA00022491"/>
    </source>
</evidence>
<evidence type="ECO:0000256" key="3">
    <source>
        <dbReference type="PROSITE-ProRule" id="PRU00335"/>
    </source>
</evidence>
<keyword evidence="6" id="KW-1185">Reference proteome</keyword>
<dbReference type="GO" id="GO:0003677">
    <property type="term" value="F:DNA binding"/>
    <property type="evidence" value="ECO:0007669"/>
    <property type="project" value="UniProtKB-UniRule"/>
</dbReference>
<proteinExistence type="predicted"/>
<dbReference type="EMBL" id="RKRF01000012">
    <property type="protein sequence ID" value="RPF50600.1"/>
    <property type="molecule type" value="Genomic_DNA"/>
</dbReference>
<dbReference type="Pfam" id="PF00440">
    <property type="entry name" value="TetR_N"/>
    <property type="match status" value="1"/>
</dbReference>
<sequence>MSQIKQPQTKKGQETRKKILATAEEIFGEKGYFETSVVDITQRAGVAQGTFYKYFPTKKDIYDELVYQLSRDLRLYIKEHMDRSEDFETTQRQGYLAFFKWVKNHQNLYSVIQQAVLVDPEIYRWYYEKLAAGFIKALEDAMEKGECRRLDSETIAFCLMGIGQFIGMRWILWDDKEVPEQVFEDAMEFAFRGINLTQ</sequence>
<dbReference type="InterPro" id="IPR023772">
    <property type="entry name" value="DNA-bd_HTH_TetR-type_CS"/>
</dbReference>
<dbReference type="SUPFAM" id="SSF46689">
    <property type="entry name" value="Homeodomain-like"/>
    <property type="match status" value="1"/>
</dbReference>
<dbReference type="PANTHER" id="PTHR43479">
    <property type="entry name" value="ACREF/ENVCD OPERON REPRESSOR-RELATED"/>
    <property type="match status" value="1"/>
</dbReference>